<dbReference type="GO" id="GO:0016787">
    <property type="term" value="F:hydrolase activity"/>
    <property type="evidence" value="ECO:0007669"/>
    <property type="project" value="UniProtKB-KW"/>
</dbReference>
<accession>A0A7D6I749</accession>
<evidence type="ECO:0000313" key="4">
    <source>
        <dbReference type="Proteomes" id="UP000510682"/>
    </source>
</evidence>
<reference evidence="3 4" key="2">
    <citation type="submission" date="2020-07" db="EMBL/GenBank/DDBJ databases">
        <authorList>
            <person name="Yu X."/>
        </authorList>
    </citation>
    <scope>NUCLEOTIDE SEQUENCE [LARGE SCALE GENOMIC DNA]</scope>
    <source>
        <strain evidence="4">24</strain>
    </source>
</reference>
<dbReference type="InterPro" id="IPR006680">
    <property type="entry name" value="Amidohydro-rel"/>
</dbReference>
<evidence type="ECO:0000259" key="2">
    <source>
        <dbReference type="Pfam" id="PF04909"/>
    </source>
</evidence>
<protein>
    <submittedName>
        <fullName evidence="3">Amidohydrolase</fullName>
    </submittedName>
</protein>
<dbReference type="GO" id="GO:0016831">
    <property type="term" value="F:carboxy-lyase activity"/>
    <property type="evidence" value="ECO:0007669"/>
    <property type="project" value="InterPro"/>
</dbReference>
<keyword evidence="1" id="KW-0456">Lyase</keyword>
<dbReference type="KEGG" id="mgor:H0P51_21090"/>
<feature type="domain" description="Amidohydrolase-related" evidence="2">
    <location>
        <begin position="63"/>
        <end position="334"/>
    </location>
</feature>
<evidence type="ECO:0000313" key="3">
    <source>
        <dbReference type="EMBL" id="QLL06237.1"/>
    </source>
</evidence>
<proteinExistence type="predicted"/>
<dbReference type="Proteomes" id="UP000510682">
    <property type="component" value="Chromosome"/>
</dbReference>
<dbReference type="InterPro" id="IPR032466">
    <property type="entry name" value="Metal_Hydrolase"/>
</dbReference>
<reference evidence="4" key="3">
    <citation type="submission" date="2023-07" db="EMBL/GenBank/DDBJ databases">
        <title>Description of Mycobacterium gordonae subsp. intergordonae subsp.nov. and Mycobacterium gordonae subsp. gordonae subsp. nov.</title>
        <authorList>
            <person name="Huang H."/>
        </authorList>
    </citation>
    <scope>NUCLEOTIDE SEQUENCE [LARGE SCALE GENOMIC DNA]</scope>
    <source>
        <strain evidence="4">24</strain>
    </source>
</reference>
<dbReference type="Gene3D" id="3.20.20.140">
    <property type="entry name" value="Metal-dependent hydrolases"/>
    <property type="match status" value="1"/>
</dbReference>
<keyword evidence="4" id="KW-1185">Reference proteome</keyword>
<dbReference type="PANTHER" id="PTHR21240">
    <property type="entry name" value="2-AMINO-3-CARBOXYLMUCONATE-6-SEMIALDEHYDE DECARBOXYLASE"/>
    <property type="match status" value="1"/>
</dbReference>
<reference evidence="4" key="1">
    <citation type="submission" date="2020-07" db="EMBL/GenBank/DDBJ databases">
        <title>Description of Mycobacterium gordonae subsp. intergordonae subsp.nov. and Mycobacterium gordonae subsp. gordonae subsp. nov.</title>
        <authorList>
            <person name="Yu X."/>
        </authorList>
    </citation>
    <scope>NUCLEOTIDE SEQUENCE [LARGE SCALE GENOMIC DNA]</scope>
    <source>
        <strain evidence="4">24</strain>
    </source>
</reference>
<keyword evidence="3" id="KW-0378">Hydrolase</keyword>
<sequence>MHSHIMLPETFGKAGKYGPEVFVRDGQMVLRVGEQESQIKLDPQRAKQAESDPRAALSTFAGGPAVRIAEMDANDIDIMGVSVSPLFYLYWAELDIAAEFIKLQNDALAAYCRHNPDRLFFMPTLPLQDIPAAVEEFERAVALGGRAINLAGGAIAGRELDDEVFWPLYEKAVEYDVPLFVHPYPEHLARASADRYNLSWVVGYLAQETTAFVRLLYGGVLDAFPALKICITHGGGFVPYQLGRIDRLAPYMPGVQMQKKTEDYLGNFYFETLVHDPRARKFMLEIIGADNLFYGSNYGSPHDLATTAFIDELGLDTATRDKIVGGNAERLFKLGAAASSKANSG</sequence>
<evidence type="ECO:0000256" key="1">
    <source>
        <dbReference type="ARBA" id="ARBA00023239"/>
    </source>
</evidence>
<dbReference type="EMBL" id="CP059165">
    <property type="protein sequence ID" value="QLL06237.1"/>
    <property type="molecule type" value="Genomic_DNA"/>
</dbReference>
<dbReference type="PANTHER" id="PTHR21240:SF28">
    <property type="entry name" value="ISO-OROTATE DECARBOXYLASE (EUROFUNG)"/>
    <property type="match status" value="1"/>
</dbReference>
<dbReference type="Pfam" id="PF04909">
    <property type="entry name" value="Amidohydro_2"/>
    <property type="match status" value="1"/>
</dbReference>
<dbReference type="InterPro" id="IPR032465">
    <property type="entry name" value="ACMSD"/>
</dbReference>
<gene>
    <name evidence="3" type="ORF">H0P51_21090</name>
</gene>
<organism evidence="3 4">
    <name type="scientific">Mycobacterium vicinigordonae</name>
    <dbReference type="NCBI Taxonomy" id="1719132"/>
    <lineage>
        <taxon>Bacteria</taxon>
        <taxon>Bacillati</taxon>
        <taxon>Actinomycetota</taxon>
        <taxon>Actinomycetes</taxon>
        <taxon>Mycobacteriales</taxon>
        <taxon>Mycobacteriaceae</taxon>
        <taxon>Mycobacterium</taxon>
    </lineage>
</organism>
<name>A0A7D6I749_9MYCO</name>
<dbReference type="GO" id="GO:0005737">
    <property type="term" value="C:cytoplasm"/>
    <property type="evidence" value="ECO:0007669"/>
    <property type="project" value="TreeGrafter"/>
</dbReference>
<dbReference type="GO" id="GO:0019748">
    <property type="term" value="P:secondary metabolic process"/>
    <property type="evidence" value="ECO:0007669"/>
    <property type="project" value="TreeGrafter"/>
</dbReference>
<dbReference type="RefSeq" id="WP_180914819.1">
    <property type="nucleotide sequence ID" value="NZ_CP059165.1"/>
</dbReference>
<dbReference type="AlphaFoldDB" id="A0A7D6I749"/>
<dbReference type="SUPFAM" id="SSF51556">
    <property type="entry name" value="Metallo-dependent hydrolases"/>
    <property type="match status" value="1"/>
</dbReference>